<dbReference type="InterPro" id="IPR011600">
    <property type="entry name" value="Pept_C14_caspase"/>
</dbReference>
<evidence type="ECO:0000313" key="10">
    <source>
        <dbReference type="Proteomes" id="UP000221080"/>
    </source>
</evidence>
<dbReference type="GO" id="GO:0043525">
    <property type="term" value="P:positive regulation of neuron apoptotic process"/>
    <property type="evidence" value="ECO:0007669"/>
    <property type="project" value="TreeGrafter"/>
</dbReference>
<dbReference type="InterPro" id="IPR002398">
    <property type="entry name" value="Pept_C14"/>
</dbReference>
<gene>
    <name evidence="11" type="primary">LOC108262887</name>
</gene>
<feature type="domain" description="Caspase family p20" evidence="9">
    <location>
        <begin position="5"/>
        <end position="119"/>
    </location>
</feature>
<dbReference type="RefSeq" id="XP_017318729.1">
    <property type="nucleotide sequence ID" value="XM_017463240.1"/>
</dbReference>
<dbReference type="PRINTS" id="PR00376">
    <property type="entry name" value="IL1BCENZYME"/>
</dbReference>
<keyword evidence="4" id="KW-0645">Protease</keyword>
<comment type="subcellular location">
    <subcellularLocation>
        <location evidence="1">Cytoplasm</location>
    </subcellularLocation>
</comment>
<keyword evidence="3" id="KW-0963">Cytoplasm</keyword>
<dbReference type="InterPro" id="IPR029030">
    <property type="entry name" value="Caspase-like_dom_sf"/>
</dbReference>
<protein>
    <submittedName>
        <fullName evidence="11">Caspase-6-like</fullName>
    </submittedName>
</protein>
<dbReference type="SUPFAM" id="SSF52129">
    <property type="entry name" value="Caspase-like"/>
    <property type="match status" value="1"/>
</dbReference>
<dbReference type="OrthoDB" id="6116485at2759"/>
<comment type="similarity">
    <text evidence="2">Belongs to the peptidase C14A family.</text>
</comment>
<reference evidence="10" key="1">
    <citation type="journal article" date="2016" name="Nat. Commun.">
        <title>The channel catfish genome sequence provides insights into the evolution of scale formation in teleosts.</title>
        <authorList>
            <person name="Liu Z."/>
            <person name="Liu S."/>
            <person name="Yao J."/>
            <person name="Bao L."/>
            <person name="Zhang J."/>
            <person name="Li Y."/>
            <person name="Jiang C."/>
            <person name="Sun L."/>
            <person name="Wang R."/>
            <person name="Zhang Y."/>
            <person name="Zhou T."/>
            <person name="Zeng Q."/>
            <person name="Fu Q."/>
            <person name="Gao S."/>
            <person name="Li N."/>
            <person name="Koren S."/>
            <person name="Jiang Y."/>
            <person name="Zimin A."/>
            <person name="Xu P."/>
            <person name="Phillippy A.M."/>
            <person name="Geng X."/>
            <person name="Song L."/>
            <person name="Sun F."/>
            <person name="Li C."/>
            <person name="Wang X."/>
            <person name="Chen A."/>
            <person name="Jin Y."/>
            <person name="Yuan Z."/>
            <person name="Yang Y."/>
            <person name="Tan S."/>
            <person name="Peatman E."/>
            <person name="Lu J."/>
            <person name="Qin Z."/>
            <person name="Dunham R."/>
            <person name="Li Z."/>
            <person name="Sonstegard T."/>
            <person name="Feng J."/>
            <person name="Danzmann R.G."/>
            <person name="Schroeder S."/>
            <person name="Scheffler B."/>
            <person name="Duke M.V."/>
            <person name="Ballard L."/>
            <person name="Kucuktas H."/>
            <person name="Kaltenboeck L."/>
            <person name="Liu H."/>
            <person name="Armbruster J."/>
            <person name="Xie Y."/>
            <person name="Kirby M.L."/>
            <person name="Tian Y."/>
            <person name="Flanagan M.E."/>
            <person name="Mu W."/>
            <person name="Waldbieser G.C."/>
        </authorList>
    </citation>
    <scope>NUCLEOTIDE SEQUENCE [LARGE SCALE GENOMIC DNA]</scope>
    <source>
        <strain evidence="10">SDA103</strain>
    </source>
</reference>
<dbReference type="InterPro" id="IPR016129">
    <property type="entry name" value="Caspase_his_AS"/>
</dbReference>
<evidence type="ECO:0000256" key="1">
    <source>
        <dbReference type="ARBA" id="ARBA00004496"/>
    </source>
</evidence>
<dbReference type="AlphaFoldDB" id="A0A2D0QKG9"/>
<dbReference type="Proteomes" id="UP000221080">
    <property type="component" value="Chromosome 3"/>
</dbReference>
<dbReference type="GO" id="GO:0006508">
    <property type="term" value="P:proteolysis"/>
    <property type="evidence" value="ECO:0007669"/>
    <property type="project" value="UniProtKB-KW"/>
</dbReference>
<name>A0A2D0QKG9_ICTPU</name>
<sequence length="164" mass="18723">MAHKRRGKALIFNHENFQYLKKRRGTNKDRDNLRERFQDLGFEVNPHNDKSKKEVLEEIRKAAAANHEDANCFVCIFLTHGEEGQIYAKDDKIKIKEITDYFKGDQCKSLVGKIFIFQIVQFVKNNRAGLLQHFSSLLSLSASPALIPPPQHVTATNRALATTA</sequence>
<dbReference type="Gene3D" id="3.40.50.1460">
    <property type="match status" value="1"/>
</dbReference>
<reference evidence="11" key="2">
    <citation type="submission" date="2025-08" db="UniProtKB">
        <authorList>
            <consortium name="RefSeq"/>
        </authorList>
    </citation>
    <scope>IDENTIFICATION</scope>
    <source>
        <tissue evidence="11">Blood</tissue>
    </source>
</reference>
<dbReference type="STRING" id="7998.ENSIPUP00000013491"/>
<dbReference type="SMART" id="SM00115">
    <property type="entry name" value="CASc"/>
    <property type="match status" value="1"/>
</dbReference>
<keyword evidence="5" id="KW-0053">Apoptosis</keyword>
<evidence type="ECO:0000256" key="3">
    <source>
        <dbReference type="ARBA" id="ARBA00022490"/>
    </source>
</evidence>
<dbReference type="PANTHER" id="PTHR10454">
    <property type="entry name" value="CASPASE"/>
    <property type="match status" value="1"/>
</dbReference>
<evidence type="ECO:0000256" key="7">
    <source>
        <dbReference type="ARBA" id="ARBA00022807"/>
    </source>
</evidence>
<keyword evidence="7" id="KW-0788">Thiol protease</keyword>
<accession>A0A2D0QKG9</accession>
<evidence type="ECO:0000256" key="6">
    <source>
        <dbReference type="ARBA" id="ARBA00022801"/>
    </source>
</evidence>
<dbReference type="PANTHER" id="PTHR10454:SF206">
    <property type="entry name" value="CASPASE-6"/>
    <property type="match status" value="1"/>
</dbReference>
<evidence type="ECO:0000256" key="2">
    <source>
        <dbReference type="ARBA" id="ARBA00010134"/>
    </source>
</evidence>
<dbReference type="PROSITE" id="PS01121">
    <property type="entry name" value="CASPASE_HIS"/>
    <property type="match status" value="1"/>
</dbReference>
<evidence type="ECO:0000259" key="9">
    <source>
        <dbReference type="PROSITE" id="PS50208"/>
    </source>
</evidence>
<dbReference type="GeneID" id="108262887"/>
<evidence type="ECO:0000256" key="4">
    <source>
        <dbReference type="ARBA" id="ARBA00022670"/>
    </source>
</evidence>
<dbReference type="InterPro" id="IPR015917">
    <property type="entry name" value="Pept_C14A"/>
</dbReference>
<dbReference type="Pfam" id="PF00656">
    <property type="entry name" value="Peptidase_C14"/>
    <property type="match status" value="1"/>
</dbReference>
<dbReference type="PROSITE" id="PS50208">
    <property type="entry name" value="CASPASE_P20"/>
    <property type="match status" value="1"/>
</dbReference>
<dbReference type="KEGG" id="ipu:108262887"/>
<evidence type="ECO:0000256" key="8">
    <source>
        <dbReference type="ARBA" id="ARBA00023145"/>
    </source>
</evidence>
<keyword evidence="6" id="KW-0378">Hydrolase</keyword>
<organism evidence="10 11">
    <name type="scientific">Ictalurus punctatus</name>
    <name type="common">Channel catfish</name>
    <name type="synonym">Silurus punctatus</name>
    <dbReference type="NCBI Taxonomy" id="7998"/>
    <lineage>
        <taxon>Eukaryota</taxon>
        <taxon>Metazoa</taxon>
        <taxon>Chordata</taxon>
        <taxon>Craniata</taxon>
        <taxon>Vertebrata</taxon>
        <taxon>Euteleostomi</taxon>
        <taxon>Actinopterygii</taxon>
        <taxon>Neopterygii</taxon>
        <taxon>Teleostei</taxon>
        <taxon>Ostariophysi</taxon>
        <taxon>Siluriformes</taxon>
        <taxon>Ictaluridae</taxon>
        <taxon>Ictalurus</taxon>
    </lineage>
</organism>
<proteinExistence type="inferred from homology"/>
<evidence type="ECO:0000313" key="11">
    <source>
        <dbReference type="RefSeq" id="XP_017318729.1"/>
    </source>
</evidence>
<keyword evidence="8" id="KW-0865">Zymogen</keyword>
<dbReference type="GO" id="GO:0005737">
    <property type="term" value="C:cytoplasm"/>
    <property type="evidence" value="ECO:0007669"/>
    <property type="project" value="UniProtKB-SubCell"/>
</dbReference>
<dbReference type="GO" id="GO:0006915">
    <property type="term" value="P:apoptotic process"/>
    <property type="evidence" value="ECO:0007669"/>
    <property type="project" value="UniProtKB-KW"/>
</dbReference>
<keyword evidence="10" id="KW-1185">Reference proteome</keyword>
<dbReference type="GO" id="GO:0004197">
    <property type="term" value="F:cysteine-type endopeptidase activity"/>
    <property type="evidence" value="ECO:0007669"/>
    <property type="project" value="InterPro"/>
</dbReference>
<evidence type="ECO:0000256" key="5">
    <source>
        <dbReference type="ARBA" id="ARBA00022703"/>
    </source>
</evidence>
<dbReference type="InterPro" id="IPR001309">
    <property type="entry name" value="Pept_C14_p20"/>
</dbReference>